<dbReference type="PANTHER" id="PTHR46061:SF3">
    <property type="entry name" value="THYROTROPIN-RELEASING HORMONE RECEPTOR"/>
    <property type="match status" value="1"/>
</dbReference>
<feature type="domain" description="G-protein coupled receptors family 1 profile" evidence="10">
    <location>
        <begin position="30"/>
        <end position="309"/>
    </location>
</feature>
<dbReference type="PANTHER" id="PTHR46061">
    <property type="entry name" value="THYROTROPIN-RELEASING HORMONE RECEPTOR"/>
    <property type="match status" value="1"/>
</dbReference>
<dbReference type="SMART" id="SM01381">
    <property type="entry name" value="7TM_GPCR_Srsx"/>
    <property type="match status" value="1"/>
</dbReference>
<dbReference type="InterPro" id="IPR002120">
    <property type="entry name" value="TRH_rcpt_1"/>
</dbReference>
<evidence type="ECO:0000313" key="12">
    <source>
        <dbReference type="EnsemblMetazoa" id="HelroP68111"/>
    </source>
</evidence>
<feature type="transmembrane region" description="Helical" evidence="9">
    <location>
        <begin position="289"/>
        <end position="311"/>
    </location>
</feature>
<name>T1FZA4_HELRO</name>
<feature type="transmembrane region" description="Helical" evidence="9">
    <location>
        <begin position="12"/>
        <end position="39"/>
    </location>
</feature>
<feature type="transmembrane region" description="Helical" evidence="9">
    <location>
        <begin position="93"/>
        <end position="117"/>
    </location>
</feature>
<dbReference type="CTD" id="20214152"/>
<evidence type="ECO:0000256" key="2">
    <source>
        <dbReference type="ARBA" id="ARBA00004370"/>
    </source>
</evidence>
<accession>T1FZA4</accession>
<keyword evidence="6 9" id="KW-0472">Membrane</keyword>
<dbReference type="HOGENOM" id="CLU_009579_6_5_1"/>
<dbReference type="EMBL" id="KB097495">
    <property type="protein sequence ID" value="ESN96646.1"/>
    <property type="molecule type" value="Genomic_DNA"/>
</dbReference>
<comment type="function">
    <text evidence="1">Receptor for thyrotropin-releasing hormone (TRH). Upon ligand binding, this G-protein-coupled receptor triggers activation of the phosphatidylinositol (IP3)-calcium-protein kinase C (PKC) pathway.</text>
</comment>
<dbReference type="Pfam" id="PF00001">
    <property type="entry name" value="7tm_1"/>
    <property type="match status" value="1"/>
</dbReference>
<reference evidence="12" key="3">
    <citation type="submission" date="2015-06" db="UniProtKB">
        <authorList>
            <consortium name="EnsemblMetazoa"/>
        </authorList>
    </citation>
    <scope>IDENTIFICATION</scope>
</reference>
<protein>
    <recommendedName>
        <fullName evidence="3">Thyrotropin-releasing hormone receptor</fullName>
    </recommendedName>
    <alternativeName>
        <fullName evidence="7">Thyroliberin receptor</fullName>
    </alternativeName>
</protein>
<keyword evidence="8" id="KW-0675">Receptor</keyword>
<keyword evidence="8" id="KW-0807">Transducer</keyword>
<dbReference type="GO" id="GO:0004997">
    <property type="term" value="F:thyrotropin-releasing hormone receptor activity"/>
    <property type="evidence" value="ECO:0007669"/>
    <property type="project" value="InterPro"/>
</dbReference>
<proteinExistence type="inferred from homology"/>
<gene>
    <name evidence="12" type="primary">20214152</name>
    <name evidence="11" type="ORF">HELRODRAFT_68111</name>
</gene>
<evidence type="ECO:0000256" key="8">
    <source>
        <dbReference type="RuleBase" id="RU000688"/>
    </source>
</evidence>
<comment type="subcellular location">
    <subcellularLocation>
        <location evidence="2">Membrane</location>
    </subcellularLocation>
</comment>
<evidence type="ECO:0000256" key="1">
    <source>
        <dbReference type="ARBA" id="ARBA00004100"/>
    </source>
</evidence>
<evidence type="ECO:0000313" key="13">
    <source>
        <dbReference type="Proteomes" id="UP000015101"/>
    </source>
</evidence>
<evidence type="ECO:0000313" key="11">
    <source>
        <dbReference type="EMBL" id="ESN96646.1"/>
    </source>
</evidence>
<dbReference type="eggNOG" id="KOG3656">
    <property type="taxonomic scope" value="Eukaryota"/>
</dbReference>
<organism evidence="12 13">
    <name type="scientific">Helobdella robusta</name>
    <name type="common">Californian leech</name>
    <dbReference type="NCBI Taxonomy" id="6412"/>
    <lineage>
        <taxon>Eukaryota</taxon>
        <taxon>Metazoa</taxon>
        <taxon>Spiralia</taxon>
        <taxon>Lophotrochozoa</taxon>
        <taxon>Annelida</taxon>
        <taxon>Clitellata</taxon>
        <taxon>Hirudinea</taxon>
        <taxon>Rhynchobdellida</taxon>
        <taxon>Glossiphoniidae</taxon>
        <taxon>Helobdella</taxon>
    </lineage>
</organism>
<evidence type="ECO:0000256" key="4">
    <source>
        <dbReference type="ARBA" id="ARBA00022692"/>
    </source>
</evidence>
<dbReference type="PRINTS" id="PR00751">
    <property type="entry name" value="THYROLIBRINR"/>
</dbReference>
<evidence type="ECO:0000256" key="7">
    <source>
        <dbReference type="ARBA" id="ARBA00032251"/>
    </source>
</evidence>
<reference evidence="13" key="1">
    <citation type="submission" date="2012-12" db="EMBL/GenBank/DDBJ databases">
        <authorList>
            <person name="Hellsten U."/>
            <person name="Grimwood J."/>
            <person name="Chapman J.A."/>
            <person name="Shapiro H."/>
            <person name="Aerts A."/>
            <person name="Otillar R.P."/>
            <person name="Terry A.Y."/>
            <person name="Boore J.L."/>
            <person name="Simakov O."/>
            <person name="Marletaz F."/>
            <person name="Cho S.-J."/>
            <person name="Edsinger-Gonzales E."/>
            <person name="Havlak P."/>
            <person name="Kuo D.-H."/>
            <person name="Larsson T."/>
            <person name="Lv J."/>
            <person name="Arendt D."/>
            <person name="Savage R."/>
            <person name="Osoegawa K."/>
            <person name="de Jong P."/>
            <person name="Lindberg D.R."/>
            <person name="Seaver E.C."/>
            <person name="Weisblat D.A."/>
            <person name="Putnam N.H."/>
            <person name="Grigoriev I.V."/>
            <person name="Rokhsar D.S."/>
        </authorList>
    </citation>
    <scope>NUCLEOTIDE SEQUENCE</scope>
</reference>
<evidence type="ECO:0000256" key="9">
    <source>
        <dbReference type="SAM" id="Phobius"/>
    </source>
</evidence>
<dbReference type="GO" id="GO:0016020">
    <property type="term" value="C:membrane"/>
    <property type="evidence" value="ECO:0007669"/>
    <property type="project" value="UniProtKB-SubCell"/>
</dbReference>
<evidence type="ECO:0000256" key="3">
    <source>
        <dbReference type="ARBA" id="ARBA00018873"/>
    </source>
</evidence>
<feature type="transmembrane region" description="Helical" evidence="9">
    <location>
        <begin position="51"/>
        <end position="73"/>
    </location>
</feature>
<dbReference type="FunCoup" id="T1FZA4">
    <property type="interactions" value="57"/>
</dbReference>
<keyword evidence="13" id="KW-1185">Reference proteome</keyword>
<dbReference type="EnsemblMetazoa" id="HelroT68111">
    <property type="protein sequence ID" value="HelroP68111"/>
    <property type="gene ID" value="HelroG68111"/>
</dbReference>
<evidence type="ECO:0000259" key="10">
    <source>
        <dbReference type="PROSITE" id="PS50262"/>
    </source>
</evidence>
<dbReference type="GeneID" id="20214152"/>
<feature type="transmembrane region" description="Helical" evidence="9">
    <location>
        <begin position="256"/>
        <end position="277"/>
    </location>
</feature>
<dbReference type="PRINTS" id="PR00237">
    <property type="entry name" value="GPCRRHODOPSN"/>
</dbReference>
<dbReference type="RefSeq" id="XP_009025187.1">
    <property type="nucleotide sequence ID" value="XM_009026939.1"/>
</dbReference>
<dbReference type="PROSITE" id="PS00237">
    <property type="entry name" value="G_PROTEIN_RECEP_F1_1"/>
    <property type="match status" value="1"/>
</dbReference>
<dbReference type="STRING" id="6412.T1FZA4"/>
<evidence type="ECO:0000256" key="5">
    <source>
        <dbReference type="ARBA" id="ARBA00022989"/>
    </source>
</evidence>
<dbReference type="EMBL" id="AMQM01001441">
    <property type="status" value="NOT_ANNOTATED_CDS"/>
    <property type="molecule type" value="Genomic_DNA"/>
</dbReference>
<evidence type="ECO:0000256" key="6">
    <source>
        <dbReference type="ARBA" id="ARBA00023136"/>
    </source>
</evidence>
<dbReference type="InterPro" id="IPR017452">
    <property type="entry name" value="GPCR_Rhodpsn_7TM"/>
</dbReference>
<dbReference type="InParanoid" id="T1FZA4"/>
<dbReference type="Gene3D" id="1.20.1070.10">
    <property type="entry name" value="Rhodopsin 7-helix transmembrane proteins"/>
    <property type="match status" value="1"/>
</dbReference>
<dbReference type="InterPro" id="IPR000276">
    <property type="entry name" value="GPCR_Rhodpsn"/>
</dbReference>
<keyword evidence="8" id="KW-0297">G-protein coupled receptor</keyword>
<feature type="transmembrane region" description="Helical" evidence="9">
    <location>
        <begin position="180"/>
        <end position="204"/>
    </location>
</feature>
<dbReference type="OMA" id="HEMMYLL"/>
<keyword evidence="5 9" id="KW-1133">Transmembrane helix</keyword>
<dbReference type="KEGG" id="hro:HELRODRAFT_68111"/>
<reference evidence="11 13" key="2">
    <citation type="journal article" date="2013" name="Nature">
        <title>Insights into bilaterian evolution from three spiralian genomes.</title>
        <authorList>
            <person name="Simakov O."/>
            <person name="Marletaz F."/>
            <person name="Cho S.J."/>
            <person name="Edsinger-Gonzales E."/>
            <person name="Havlak P."/>
            <person name="Hellsten U."/>
            <person name="Kuo D.H."/>
            <person name="Larsson T."/>
            <person name="Lv J."/>
            <person name="Arendt D."/>
            <person name="Savage R."/>
            <person name="Osoegawa K."/>
            <person name="de Jong P."/>
            <person name="Grimwood J."/>
            <person name="Chapman J.A."/>
            <person name="Shapiro H."/>
            <person name="Aerts A."/>
            <person name="Otillar R.P."/>
            <person name="Terry A.Y."/>
            <person name="Boore J.L."/>
            <person name="Grigoriev I.V."/>
            <person name="Lindberg D.R."/>
            <person name="Seaver E.C."/>
            <person name="Weisblat D.A."/>
            <person name="Putnam N.H."/>
            <person name="Rokhsar D.S."/>
        </authorList>
    </citation>
    <scope>NUCLEOTIDE SEQUENCE</scope>
</reference>
<comment type="similarity">
    <text evidence="8">Belongs to the G-protein coupled receptor 1 family.</text>
</comment>
<keyword evidence="4 8" id="KW-0812">Transmembrane</keyword>
<sequence>MNCSLTDHGLAISFVGTSIASLLFTVGIVGNICVILVVIKTRSLRRHPTNWYLASLAVSDCILLCTATLPSILEYRYSLGDWVMGDNGSCLAAVFLQYLGINVSSLSITAFSVERYVAICHPMKARIICTVSRAKKIIGMVWLFGAIYCAPWLFLTETRSKLLTFTYECSFKLKRHQYNIYYMSDLVIFYMVPLIGTSLLYCLIARALHFSTELNQDNPKANNNTNTNGNHRNYEYISMTEAITSTVALRNAVVKMLAMVVTAFAILWLPYRIFVVYNSFAKTPYTSLWFLTFCRLMVYCNSAINPILYSLMSAKFRIAFYQLFKCWG</sequence>
<feature type="transmembrane region" description="Helical" evidence="9">
    <location>
        <begin position="137"/>
        <end position="155"/>
    </location>
</feature>
<dbReference type="AlphaFoldDB" id="T1FZA4"/>
<dbReference type="PROSITE" id="PS50262">
    <property type="entry name" value="G_PROTEIN_RECEP_F1_2"/>
    <property type="match status" value="1"/>
</dbReference>
<dbReference type="Proteomes" id="UP000015101">
    <property type="component" value="Unassembled WGS sequence"/>
</dbReference>
<dbReference type="SUPFAM" id="SSF81321">
    <property type="entry name" value="Family A G protein-coupled receptor-like"/>
    <property type="match status" value="1"/>
</dbReference>
<dbReference type="OrthoDB" id="5987936at2759"/>
<dbReference type="PRINTS" id="PR01846">
    <property type="entry name" value="TRHRFAMILY"/>
</dbReference>